<protein>
    <submittedName>
        <fullName evidence="2">Uncharacterized protein</fullName>
    </submittedName>
</protein>
<name>A0A837IG74_9BACT</name>
<dbReference type="Proteomes" id="UP000034078">
    <property type="component" value="Unassembled WGS sequence"/>
</dbReference>
<accession>A0A837IG74</accession>
<feature type="compositionally biased region" description="Gly residues" evidence="1">
    <location>
        <begin position="29"/>
        <end position="45"/>
    </location>
</feature>
<feature type="compositionally biased region" description="Low complexity" evidence="1">
    <location>
        <begin position="46"/>
        <end position="56"/>
    </location>
</feature>
<evidence type="ECO:0000256" key="1">
    <source>
        <dbReference type="SAM" id="MobiDB-lite"/>
    </source>
</evidence>
<sequence length="117" mass="12051">MTARATPLMSKRTKKMKEPMAGPPLGVGTVAGRGSGGVTNSGGAEGISSGVSSKVSGEGGVGNWPRSSLGIDLVWQISPAVSMDEVITGGFFDHEVEFGFVEKTFEVGFGVSKMKAR</sequence>
<comment type="caution">
    <text evidence="2">The sequence shown here is derived from an EMBL/GenBank/DDBJ whole genome shotgun (WGS) entry which is preliminary data.</text>
</comment>
<feature type="region of interest" description="Disordered" evidence="1">
    <location>
        <begin position="1"/>
        <end position="59"/>
    </location>
</feature>
<dbReference type="AlphaFoldDB" id="A0A837IG74"/>
<reference evidence="2 3" key="1">
    <citation type="journal article" date="2015" name="Nature">
        <title>rRNA introns, odd ribosomes, and small enigmatic genomes across a large radiation of phyla.</title>
        <authorList>
            <person name="Brown C.T."/>
            <person name="Hug L.A."/>
            <person name="Thomas B.C."/>
            <person name="Sharon I."/>
            <person name="Castelle C.J."/>
            <person name="Singh A."/>
            <person name="Wilkins M.J."/>
            <person name="Williams K.H."/>
            <person name="Banfield J.F."/>
        </authorList>
    </citation>
    <scope>NUCLEOTIDE SEQUENCE [LARGE SCALE GENOMIC DNA]</scope>
</reference>
<evidence type="ECO:0000313" key="3">
    <source>
        <dbReference type="Proteomes" id="UP000034078"/>
    </source>
</evidence>
<evidence type="ECO:0000313" key="2">
    <source>
        <dbReference type="EMBL" id="KKT99097.1"/>
    </source>
</evidence>
<dbReference type="EMBL" id="LCKO01000013">
    <property type="protein sequence ID" value="KKT99097.1"/>
    <property type="molecule type" value="Genomic_DNA"/>
</dbReference>
<gene>
    <name evidence="2" type="ORF">UX01_C0013G0016</name>
</gene>
<organism evidence="2 3">
    <name type="scientific">Candidatus Collierbacteria bacterium GW2011_GWB2_45_17</name>
    <dbReference type="NCBI Taxonomy" id="1618388"/>
    <lineage>
        <taxon>Bacteria</taxon>
        <taxon>Candidatus Collieribacteriota</taxon>
    </lineage>
</organism>
<proteinExistence type="predicted"/>